<evidence type="ECO:0000256" key="3">
    <source>
        <dbReference type="ARBA" id="ARBA00022605"/>
    </source>
</evidence>
<name>A0A1Z2XUX9_9FIRM</name>
<feature type="binding site" evidence="7">
    <location>
        <position position="301"/>
    </location>
    <ligand>
        <name>3-phosphoshikimate</name>
        <dbReference type="ChEBI" id="CHEBI:145989"/>
    </ligand>
</feature>
<organism evidence="10 12">
    <name type="scientific">Acutalibacter muris</name>
    <dbReference type="NCBI Taxonomy" id="1796620"/>
    <lineage>
        <taxon>Bacteria</taxon>
        <taxon>Bacillati</taxon>
        <taxon>Bacillota</taxon>
        <taxon>Clostridia</taxon>
        <taxon>Eubacteriales</taxon>
        <taxon>Acutalibacteraceae</taxon>
        <taxon>Acutalibacter</taxon>
    </lineage>
</organism>
<dbReference type="PANTHER" id="PTHR21090:SF5">
    <property type="entry name" value="PENTAFUNCTIONAL AROM POLYPEPTIDE"/>
    <property type="match status" value="1"/>
</dbReference>
<dbReference type="CDD" id="cd01556">
    <property type="entry name" value="EPSP_synthase"/>
    <property type="match status" value="1"/>
</dbReference>
<dbReference type="GO" id="GO:0009073">
    <property type="term" value="P:aromatic amino acid family biosynthetic process"/>
    <property type="evidence" value="ECO:0007669"/>
    <property type="project" value="UniProtKB-KW"/>
</dbReference>
<reference evidence="11" key="2">
    <citation type="submission" date="2017-05" db="EMBL/GenBank/DDBJ databases">
        <title>Improved OligoMM genomes.</title>
        <authorList>
            <person name="Garzetti D."/>
        </authorList>
    </citation>
    <scope>NUCLEOTIDE SEQUENCE [LARGE SCALE GENOMIC DNA]</scope>
    <source>
        <strain evidence="11">KB18</strain>
    </source>
</reference>
<feature type="binding site" evidence="7">
    <location>
        <position position="22"/>
    </location>
    <ligand>
        <name>3-phosphoshikimate</name>
        <dbReference type="ChEBI" id="CHEBI:145989"/>
    </ligand>
</feature>
<comment type="subcellular location">
    <subcellularLocation>
        <location evidence="7">Cytoplasm</location>
    </subcellularLocation>
</comment>
<comment type="similarity">
    <text evidence="2 7">Belongs to the EPSP synthase family.</text>
</comment>
<feature type="domain" description="Enolpyruvate transferase" evidence="8">
    <location>
        <begin position="70"/>
        <end position="407"/>
    </location>
</feature>
<reference evidence="10 12" key="3">
    <citation type="submission" date="2020-11" db="EMBL/GenBank/DDBJ databases">
        <title>Closed and high quality bacterial genomes of the OMM12 community.</title>
        <authorList>
            <person name="Marbouty M."/>
            <person name="Lamy-Besnier Q."/>
            <person name="Debarbieux L."/>
            <person name="Koszul R."/>
        </authorList>
    </citation>
    <scope>NUCLEOTIDE SEQUENCE [LARGE SCALE GENOMIC DNA]</scope>
    <source>
        <strain evidence="10 12">KB18</strain>
    </source>
</reference>
<dbReference type="GO" id="GO:0005737">
    <property type="term" value="C:cytoplasm"/>
    <property type="evidence" value="ECO:0007669"/>
    <property type="project" value="UniProtKB-SubCell"/>
</dbReference>
<keyword evidence="5 7" id="KW-0057">Aromatic amino acid biosynthesis</keyword>
<dbReference type="GO" id="GO:0003866">
    <property type="term" value="F:3-phosphoshikimate 1-carboxyvinyltransferase activity"/>
    <property type="evidence" value="ECO:0007669"/>
    <property type="project" value="UniProtKB-UniRule"/>
</dbReference>
<dbReference type="InterPro" id="IPR001986">
    <property type="entry name" value="Enolpyruvate_Tfrase_dom"/>
</dbReference>
<feature type="binding site" evidence="7">
    <location>
        <position position="77"/>
    </location>
    <ligand>
        <name>phosphoenolpyruvate</name>
        <dbReference type="ChEBI" id="CHEBI:58702"/>
    </ligand>
</feature>
<sequence length="422" mass="44736">MYCVSYGSAFAGGSLTVPPSKSAAIRALLCGALSRCTSGRECVIENLYPSEDITATERAAGILCAGGGGEVDCGESGSLLRFIIPIAAALGGRWRFTGRGRLPQRPLGVYAELLPAHGVAFKNGTGGLGLPLEIEGRLAPGRFCLPGNISSQFVTGLLMALPLLEGDSELVLTSPLESIGYVDMTLEVLRDFGVRVDPIAGGWHVPGGQRYERPGYRVEGDWSQAAFFLNMAALSPIGAVVRLRGLRPDSLQGDRACVEVFGRFGLDIGWEGEELVARNKSAREPFGGLVGQELDVSNITDMVPAAAVCAALCRGETRFENGGRLRLKESDRLSAMCRAINALGGQAAEEGDTLVIRGVERLEGGRAQGCNDHRVVMALAGAGLRSKAPVEVTEAYSINKTYPTFFEEYRRLGGIANVLQLG</sequence>
<evidence type="ECO:0000259" key="8">
    <source>
        <dbReference type="Pfam" id="PF00275"/>
    </source>
</evidence>
<protein>
    <recommendedName>
        <fullName evidence="7">3-phosphoshikimate 1-carboxyvinyltransferase</fullName>
        <ecNumber evidence="7">2.5.1.19</ecNumber>
    </recommendedName>
    <alternativeName>
        <fullName evidence="7">5-enolpyruvylshikimate-3-phosphate synthase</fullName>
        <shortName evidence="7">EPSP synthase</shortName>
        <shortName evidence="7">EPSPS</shortName>
    </alternativeName>
</protein>
<gene>
    <name evidence="7" type="primary">aroA</name>
    <name evidence="9" type="ORF">ADH66_17300</name>
    <name evidence="10" type="ORF">I5Q82_07695</name>
</gene>
<feature type="binding site" evidence="7">
    <location>
        <position position="178"/>
    </location>
    <ligand>
        <name>3-phosphoshikimate</name>
        <dbReference type="ChEBI" id="CHEBI:145989"/>
    </ligand>
</feature>
<reference evidence="9" key="1">
    <citation type="journal article" date="2017" name="Genome Announc.">
        <title>High-Quality Whole-Genome Sequences of the Oligo-Mouse-Microbiota Bacterial Community.</title>
        <authorList>
            <person name="Garzetti D."/>
            <person name="Brugiroux S."/>
            <person name="Bunk B."/>
            <person name="Pukall R."/>
            <person name="McCoy K.D."/>
            <person name="Macpherson A.J."/>
            <person name="Stecher B."/>
        </authorList>
    </citation>
    <scope>NUCLEOTIDE SEQUENCE</scope>
    <source>
        <strain evidence="9">KB18</strain>
    </source>
</reference>
<dbReference type="PANTHER" id="PTHR21090">
    <property type="entry name" value="AROM/DEHYDROQUINATE SYNTHASE"/>
    <property type="match status" value="1"/>
</dbReference>
<comment type="function">
    <text evidence="7">Catalyzes the transfer of the enolpyruvyl moiety of phosphoenolpyruvate (PEP) to the 5-hydroxyl of shikimate-3-phosphate (S3P) to produce enolpyruvyl shikimate-3-phosphate and inorganic phosphate.</text>
</comment>
<evidence type="ECO:0000256" key="6">
    <source>
        <dbReference type="ARBA" id="ARBA00044633"/>
    </source>
</evidence>
<feature type="binding site" evidence="7">
    <location>
        <position position="21"/>
    </location>
    <ligand>
        <name>3-phosphoshikimate</name>
        <dbReference type="ChEBI" id="CHEBI:145989"/>
    </ligand>
</feature>
<dbReference type="KEGG" id="amur:ADH66_17300"/>
<dbReference type="InterPro" id="IPR036968">
    <property type="entry name" value="Enolpyruvate_Tfrase_sf"/>
</dbReference>
<dbReference type="InterPro" id="IPR023193">
    <property type="entry name" value="EPSP_synthase_CS"/>
</dbReference>
<feature type="binding site" evidence="7">
    <location>
        <position position="152"/>
    </location>
    <ligand>
        <name>3-phosphoshikimate</name>
        <dbReference type="ChEBI" id="CHEBI:145989"/>
    </ligand>
</feature>
<evidence type="ECO:0000256" key="7">
    <source>
        <dbReference type="HAMAP-Rule" id="MF_00210"/>
    </source>
</evidence>
<feature type="binding site" evidence="7">
    <location>
        <position position="151"/>
    </location>
    <ligand>
        <name>3-phosphoshikimate</name>
        <dbReference type="ChEBI" id="CHEBI:145989"/>
    </ligand>
</feature>
<feature type="binding site" evidence="7">
    <location>
        <position position="374"/>
    </location>
    <ligand>
        <name>phosphoenolpyruvate</name>
        <dbReference type="ChEBI" id="CHEBI:58702"/>
    </ligand>
</feature>
<keyword evidence="11" id="KW-1185">Reference proteome</keyword>
<proteinExistence type="inferred from homology"/>
<keyword evidence="3 7" id="KW-0028">Amino-acid biosynthesis</keyword>
<dbReference type="Proteomes" id="UP000596035">
    <property type="component" value="Chromosome"/>
</dbReference>
<evidence type="ECO:0000313" key="12">
    <source>
        <dbReference type="Proteomes" id="UP000596035"/>
    </source>
</evidence>
<comment type="catalytic activity">
    <reaction evidence="6">
        <text>3-phosphoshikimate + phosphoenolpyruvate = 5-O-(1-carboxyvinyl)-3-phosphoshikimate + phosphate</text>
        <dbReference type="Rhea" id="RHEA:21256"/>
        <dbReference type="ChEBI" id="CHEBI:43474"/>
        <dbReference type="ChEBI" id="CHEBI:57701"/>
        <dbReference type="ChEBI" id="CHEBI:58702"/>
        <dbReference type="ChEBI" id="CHEBI:145989"/>
        <dbReference type="EC" id="2.5.1.19"/>
    </reaction>
    <physiologicalReaction direction="left-to-right" evidence="6">
        <dbReference type="Rhea" id="RHEA:21257"/>
    </physiologicalReaction>
</comment>
<evidence type="ECO:0000313" key="11">
    <source>
        <dbReference type="Proteomes" id="UP000196710"/>
    </source>
</evidence>
<evidence type="ECO:0000256" key="4">
    <source>
        <dbReference type="ARBA" id="ARBA00022679"/>
    </source>
</evidence>
<evidence type="ECO:0000256" key="2">
    <source>
        <dbReference type="ARBA" id="ARBA00009948"/>
    </source>
</evidence>
<dbReference type="RefSeq" id="WP_066538258.1">
    <property type="nucleotide sequence ID" value="NZ_CP021422.1"/>
</dbReference>
<comment type="subunit">
    <text evidence="7">Monomer.</text>
</comment>
<comment type="caution">
    <text evidence="7">Lacks conserved residue(s) required for the propagation of feature annotation.</text>
</comment>
<feature type="binding site" evidence="7">
    <location>
        <position position="21"/>
    </location>
    <ligand>
        <name>phosphoenolpyruvate</name>
        <dbReference type="ChEBI" id="CHEBI:58702"/>
    </ligand>
</feature>
<evidence type="ECO:0000313" key="9">
    <source>
        <dbReference type="EMBL" id="ASB42258.1"/>
    </source>
</evidence>
<feature type="binding site" evidence="7">
    <location>
        <position position="328"/>
    </location>
    <ligand>
        <name>3-phosphoshikimate</name>
        <dbReference type="ChEBI" id="CHEBI:145989"/>
    </ligand>
</feature>
<dbReference type="PROSITE" id="PS00885">
    <property type="entry name" value="EPSP_SYNTHASE_2"/>
    <property type="match status" value="1"/>
</dbReference>
<comment type="pathway">
    <text evidence="1 7">Metabolic intermediate biosynthesis; chorismate biosynthesis; chorismate from D-erythrose 4-phosphate and phosphoenolpyruvate: step 6/7.</text>
</comment>
<keyword evidence="4 7" id="KW-0808">Transferase</keyword>
<dbReference type="Gene3D" id="3.65.10.10">
    <property type="entry name" value="Enolpyruvate transferase domain"/>
    <property type="match status" value="2"/>
</dbReference>
<feature type="binding site" evidence="7">
    <location>
        <position position="150"/>
    </location>
    <ligand>
        <name>3-phosphoshikimate</name>
        <dbReference type="ChEBI" id="CHEBI:145989"/>
    </ligand>
</feature>
<dbReference type="InterPro" id="IPR013792">
    <property type="entry name" value="RNA3'P_cycl/enolpyr_Trfase_a/b"/>
</dbReference>
<feature type="binding site" evidence="7">
    <location>
        <position position="400"/>
    </location>
    <ligand>
        <name>phosphoenolpyruvate</name>
        <dbReference type="ChEBI" id="CHEBI:58702"/>
    </ligand>
</feature>
<feature type="binding site" evidence="7">
    <location>
        <position position="105"/>
    </location>
    <ligand>
        <name>phosphoenolpyruvate</name>
        <dbReference type="ChEBI" id="CHEBI:58702"/>
    </ligand>
</feature>
<dbReference type="HAMAP" id="MF_00210">
    <property type="entry name" value="EPSP_synth"/>
    <property type="match status" value="1"/>
</dbReference>
<accession>A0A1Z2XUX9</accession>
<feature type="binding site" evidence="7">
    <location>
        <position position="26"/>
    </location>
    <ligand>
        <name>3-phosphoshikimate</name>
        <dbReference type="ChEBI" id="CHEBI:145989"/>
    </ligand>
</feature>
<dbReference type="EC" id="2.5.1.19" evidence="7"/>
<dbReference type="EMBL" id="CP021422">
    <property type="protein sequence ID" value="ASB42258.1"/>
    <property type="molecule type" value="Genomic_DNA"/>
</dbReference>
<dbReference type="InterPro" id="IPR006264">
    <property type="entry name" value="EPSP_synthase"/>
</dbReference>
<dbReference type="Proteomes" id="UP000196710">
    <property type="component" value="Chromosome"/>
</dbReference>
<dbReference type="GO" id="GO:0008652">
    <property type="term" value="P:amino acid biosynthetic process"/>
    <property type="evidence" value="ECO:0007669"/>
    <property type="project" value="UniProtKB-KW"/>
</dbReference>
<feature type="binding site" evidence="7">
    <location>
        <position position="152"/>
    </location>
    <ligand>
        <name>phosphoenolpyruvate</name>
        <dbReference type="ChEBI" id="CHEBI:58702"/>
    </ligand>
</feature>
<dbReference type="Pfam" id="PF00275">
    <property type="entry name" value="EPSP_synthase"/>
    <property type="match status" value="1"/>
</dbReference>
<keyword evidence="7" id="KW-0963">Cytoplasm</keyword>
<evidence type="ECO:0000313" key="10">
    <source>
        <dbReference type="EMBL" id="QQR31537.1"/>
    </source>
</evidence>
<evidence type="ECO:0000256" key="5">
    <source>
        <dbReference type="ARBA" id="ARBA00023141"/>
    </source>
</evidence>
<dbReference type="SUPFAM" id="SSF55205">
    <property type="entry name" value="EPT/RTPC-like"/>
    <property type="match status" value="1"/>
</dbReference>
<dbReference type="AlphaFoldDB" id="A0A1Z2XUX9"/>
<feature type="active site" description="Proton acceptor" evidence="7">
    <location>
        <position position="301"/>
    </location>
</feature>
<evidence type="ECO:0000256" key="1">
    <source>
        <dbReference type="ARBA" id="ARBA00004811"/>
    </source>
</evidence>
<dbReference type="PIRSF" id="PIRSF000505">
    <property type="entry name" value="EPSPS"/>
    <property type="match status" value="1"/>
</dbReference>
<dbReference type="EMBL" id="CP065321">
    <property type="protein sequence ID" value="QQR31537.1"/>
    <property type="molecule type" value="Genomic_DNA"/>
</dbReference>
<dbReference type="GO" id="GO:0009423">
    <property type="term" value="P:chorismate biosynthetic process"/>
    <property type="evidence" value="ECO:0007669"/>
    <property type="project" value="UniProtKB-UniRule"/>
</dbReference>
<feature type="binding site" evidence="7">
    <location>
        <position position="332"/>
    </location>
    <ligand>
        <name>phosphoenolpyruvate</name>
        <dbReference type="ChEBI" id="CHEBI:58702"/>
    </ligand>
</feature>